<evidence type="ECO:0000313" key="2">
    <source>
        <dbReference type="Proteomes" id="UP000641139"/>
    </source>
</evidence>
<organism evidence="1 2">
    <name type="scientific">Capnocytophaga periodontitidis</name>
    <dbReference type="NCBI Taxonomy" id="2795027"/>
    <lineage>
        <taxon>Bacteria</taxon>
        <taxon>Pseudomonadati</taxon>
        <taxon>Bacteroidota</taxon>
        <taxon>Flavobacteriia</taxon>
        <taxon>Flavobacteriales</taxon>
        <taxon>Flavobacteriaceae</taxon>
        <taxon>Capnocytophaga</taxon>
    </lineage>
</organism>
<reference evidence="1 2" key="1">
    <citation type="journal article" date="2021" name="Int. J. Syst. Evol. Microbiol.">
        <title>Capnocytophaga periodontitidis sp. nov., isolated from subgingival plaque of periodontitis patient.</title>
        <authorList>
            <person name="Zhang Y."/>
            <person name="Qiao D."/>
            <person name="Shi W."/>
            <person name="Wu D."/>
            <person name="Cai M."/>
        </authorList>
    </citation>
    <scope>NUCLEOTIDE SEQUENCE [LARGE SCALE GENOMIC DNA]</scope>
    <source>
        <strain evidence="1 2">051621</strain>
    </source>
</reference>
<proteinExistence type="predicted"/>
<name>A0ABS0SQ89_9FLAO</name>
<evidence type="ECO:0000313" key="1">
    <source>
        <dbReference type="EMBL" id="MBI1647899.1"/>
    </source>
</evidence>
<sequence length="357" mass="41862">MTSCELRMTSYELQLMKYFISFILTLLFVGCNLFQGKQPAGESVAVEEKQEEALQIQQEGETFVPIKKEGYVINYKAPLYRIPDINSPTEDAEGYFGNWQRITGESEHFYRIEDEGKTFFFLKKDIGKCEEIEFTKESLERCDNIFINGEGEKDHTDFSQFLSVTPIGKEEYLKEQENGIDLLKKDTLLHSKINQTLVFNCKNKIVKFKDELEEEQYDSKIYEYEGYIESLGQYVVSLSTLGWIRYILIDEITGKQIEIDGFPYASPDKKHIICLIEGMDMSGFIILYEIKSLSPFKVEKKLHILLSHWTPYDDKGKDIFWDKEENLYVSINKETCFYINYTKYNPSRKYIKIGIRN</sequence>
<gene>
    <name evidence="1" type="ORF">I7X30_12655</name>
</gene>
<evidence type="ECO:0008006" key="3">
    <source>
        <dbReference type="Google" id="ProtNLM"/>
    </source>
</evidence>
<comment type="caution">
    <text evidence="1">The sequence shown here is derived from an EMBL/GenBank/DDBJ whole genome shotgun (WGS) entry which is preliminary data.</text>
</comment>
<dbReference type="Proteomes" id="UP000641139">
    <property type="component" value="Unassembled WGS sequence"/>
</dbReference>
<accession>A0ABS0SQ89</accession>
<dbReference type="EMBL" id="JAEFDC010000015">
    <property type="protein sequence ID" value="MBI1647899.1"/>
    <property type="molecule type" value="Genomic_DNA"/>
</dbReference>
<dbReference type="PROSITE" id="PS51257">
    <property type="entry name" value="PROKAR_LIPOPROTEIN"/>
    <property type="match status" value="1"/>
</dbReference>
<protein>
    <recommendedName>
        <fullName evidence="3">Lipoprotein</fullName>
    </recommendedName>
</protein>
<keyword evidence="2" id="KW-1185">Reference proteome</keyword>